<dbReference type="PANTHER" id="PTHR35744">
    <property type="entry name" value="C2H2-TYPE DOMAIN-CONTAINING PROTEIN"/>
    <property type="match status" value="1"/>
</dbReference>
<protein>
    <recommendedName>
        <fullName evidence="3">C2H2-type domain-containing protein</fullName>
    </recommendedName>
</protein>
<feature type="compositionally biased region" description="Basic and acidic residues" evidence="2">
    <location>
        <begin position="355"/>
        <end position="366"/>
    </location>
</feature>
<organism evidence="4 5">
    <name type="scientific">Riccia fluitans</name>
    <dbReference type="NCBI Taxonomy" id="41844"/>
    <lineage>
        <taxon>Eukaryota</taxon>
        <taxon>Viridiplantae</taxon>
        <taxon>Streptophyta</taxon>
        <taxon>Embryophyta</taxon>
        <taxon>Marchantiophyta</taxon>
        <taxon>Marchantiopsida</taxon>
        <taxon>Marchantiidae</taxon>
        <taxon>Marchantiales</taxon>
        <taxon>Ricciaceae</taxon>
        <taxon>Riccia</taxon>
    </lineage>
</organism>
<feature type="region of interest" description="Disordered" evidence="2">
    <location>
        <begin position="335"/>
        <end position="392"/>
    </location>
</feature>
<feature type="region of interest" description="Disordered" evidence="2">
    <location>
        <begin position="504"/>
        <end position="570"/>
    </location>
</feature>
<feature type="compositionally biased region" description="Basic and acidic residues" evidence="2">
    <location>
        <begin position="512"/>
        <end position="526"/>
    </location>
</feature>
<evidence type="ECO:0000256" key="2">
    <source>
        <dbReference type="SAM" id="MobiDB-lite"/>
    </source>
</evidence>
<feature type="compositionally biased region" description="Basic and acidic residues" evidence="2">
    <location>
        <begin position="545"/>
        <end position="554"/>
    </location>
</feature>
<dbReference type="Pfam" id="PF01936">
    <property type="entry name" value="NYN"/>
    <property type="match status" value="1"/>
</dbReference>
<feature type="compositionally biased region" description="Polar residues" evidence="2">
    <location>
        <begin position="473"/>
        <end position="491"/>
    </location>
</feature>
<dbReference type="AlphaFoldDB" id="A0ABD1ZJU3"/>
<evidence type="ECO:0000256" key="1">
    <source>
        <dbReference type="PROSITE-ProRule" id="PRU00042"/>
    </source>
</evidence>
<dbReference type="GO" id="GO:0008270">
    <property type="term" value="F:zinc ion binding"/>
    <property type="evidence" value="ECO:0007669"/>
    <property type="project" value="UniProtKB-KW"/>
</dbReference>
<keyword evidence="1" id="KW-0862">Zinc</keyword>
<keyword evidence="1" id="KW-0863">Zinc-finger</keyword>
<dbReference type="PANTHER" id="PTHR35744:SF4">
    <property type="entry name" value="OS04G0464600 PROTEIN"/>
    <property type="match status" value="1"/>
</dbReference>
<feature type="compositionally biased region" description="Basic residues" evidence="2">
    <location>
        <begin position="535"/>
        <end position="544"/>
    </location>
</feature>
<accession>A0ABD1ZJU3</accession>
<proteinExistence type="predicted"/>
<evidence type="ECO:0000313" key="5">
    <source>
        <dbReference type="Proteomes" id="UP001605036"/>
    </source>
</evidence>
<evidence type="ECO:0000313" key="4">
    <source>
        <dbReference type="EMBL" id="KAL2651719.1"/>
    </source>
</evidence>
<feature type="compositionally biased region" description="Acidic residues" evidence="2">
    <location>
        <begin position="337"/>
        <end position="354"/>
    </location>
</feature>
<dbReference type="CDD" id="cd18725">
    <property type="entry name" value="PIN_LabA-like"/>
    <property type="match status" value="1"/>
</dbReference>
<dbReference type="PROSITE" id="PS50157">
    <property type="entry name" value="ZINC_FINGER_C2H2_2"/>
    <property type="match status" value="1"/>
</dbReference>
<feature type="region of interest" description="Disordered" evidence="2">
    <location>
        <begin position="436"/>
        <end position="491"/>
    </location>
</feature>
<keyword evidence="1" id="KW-0479">Metal-binding</keyword>
<dbReference type="InterPro" id="IPR021139">
    <property type="entry name" value="NYN"/>
</dbReference>
<reference evidence="4 5" key="1">
    <citation type="submission" date="2024-09" db="EMBL/GenBank/DDBJ databases">
        <title>Chromosome-scale assembly of Riccia fluitans.</title>
        <authorList>
            <person name="Paukszto L."/>
            <person name="Sawicki J."/>
            <person name="Karawczyk K."/>
            <person name="Piernik-Szablinska J."/>
            <person name="Szczecinska M."/>
            <person name="Mazdziarz M."/>
        </authorList>
    </citation>
    <scope>NUCLEOTIDE SEQUENCE [LARGE SCALE GENOMIC DNA]</scope>
    <source>
        <strain evidence="4">Rf_01</strain>
        <tissue evidence="4">Aerial parts of the thallus</tissue>
    </source>
</reference>
<dbReference type="InterPro" id="IPR013087">
    <property type="entry name" value="Znf_C2H2_type"/>
</dbReference>
<comment type="caution">
    <text evidence="4">The sequence shown here is derived from an EMBL/GenBank/DDBJ whole genome shotgun (WGS) entry which is preliminary data.</text>
</comment>
<evidence type="ECO:0000259" key="3">
    <source>
        <dbReference type="PROSITE" id="PS50157"/>
    </source>
</evidence>
<feature type="domain" description="C2H2-type" evidence="3">
    <location>
        <begin position="139"/>
        <end position="167"/>
    </location>
</feature>
<sequence length="750" mass="84752">MAFIPRRIGQKVFYTSAAATTDNFCSSVSWRFRFERLFAAASETEERSGENSVTRILKDRSVGVFWDLDNKPPRDVSPFKAATRLMEMAAGFGTVVDAVAYANHHAFSHVPNWVHEERRKRKMLDELEVQGLVMPEELYVCGVCGAKKKTRVELTKHFKSLHEREQKKRMNRLESLQGKKKKKQRFLDNNSEKMYKYKEAAKSLILPKVGYGLMQELRSAGLYVRTVEDKPQAADIALKEHMTKSMKKGVRCICLISDDSDFTPVLKMARERNLHTVVVGDLRILSAYADTYFSWAEVASGRAEQKARVETKQLMADFMSRLGSKLESHRYKGFGFDEGDESDHELGSDSEAEDTERWRPGDRILRPEGGADEGFHFFTDESSSESDSDDAGLFKYPVKPNFVARSAYGSKRISGRPRGFCTQRITEDTSMNDIISETDLRASLPKGSRGETCSTDDMRVRSLRAIAREQEGKASNNNSLPSRGATSVETNSSVDKIVQSFFDSSSGFEGRQGSESEKSISAKDAEIDAGSHPVGRGRRKKKKKIKEEEDQEKRAKSKKPKNHFQGRSGEPVPFYMSGFASESQEDCSRINRWYFGFWKNEEADEDYKVRRMLEKKKNKSIIERTGVSSSLDISSSLLQTTNQPTRPVCRASERERAMLRGSAHELLERALESRCWNGPRFWVRMLPYSGVSMITIWEGFTNGIALQGVGGVYNSAAVPFWKRLYVTCYVGDILGVGCSVRIVLLTPVEA</sequence>
<dbReference type="EMBL" id="JBHFFA010000001">
    <property type="protein sequence ID" value="KAL2651719.1"/>
    <property type="molecule type" value="Genomic_DNA"/>
</dbReference>
<feature type="compositionally biased region" description="Basic and acidic residues" evidence="2">
    <location>
        <begin position="456"/>
        <end position="472"/>
    </location>
</feature>
<dbReference type="Proteomes" id="UP001605036">
    <property type="component" value="Unassembled WGS sequence"/>
</dbReference>
<name>A0ABD1ZJU3_9MARC</name>
<dbReference type="Gene3D" id="3.40.50.1010">
    <property type="entry name" value="5'-nuclease"/>
    <property type="match status" value="1"/>
</dbReference>
<keyword evidence="5" id="KW-1185">Reference proteome</keyword>
<feature type="compositionally biased region" description="Basic residues" evidence="2">
    <location>
        <begin position="555"/>
        <end position="564"/>
    </location>
</feature>
<gene>
    <name evidence="4" type="ORF">R1flu_019847</name>
</gene>